<organism evidence="2 3">
    <name type="scientific">Thermococcus chitonophagus</name>
    <dbReference type="NCBI Taxonomy" id="54262"/>
    <lineage>
        <taxon>Archaea</taxon>
        <taxon>Methanobacteriati</taxon>
        <taxon>Methanobacteriota</taxon>
        <taxon>Thermococci</taxon>
        <taxon>Thermococcales</taxon>
        <taxon>Thermococcaceae</taxon>
        <taxon>Thermococcus</taxon>
    </lineage>
</organism>
<dbReference type="AlphaFoldDB" id="A0A2Z2N4N3"/>
<accession>A0A2Z2N4N3</accession>
<evidence type="ECO:0000313" key="3">
    <source>
        <dbReference type="Proteomes" id="UP000250189"/>
    </source>
</evidence>
<evidence type="ECO:0000313" key="2">
    <source>
        <dbReference type="EMBL" id="ASJ17098.1"/>
    </source>
</evidence>
<dbReference type="Proteomes" id="UP000250189">
    <property type="component" value="Chromosome"/>
</dbReference>
<gene>
    <name evidence="2" type="ORF">A3L04_08465</name>
</gene>
<proteinExistence type="predicted"/>
<feature type="coiled-coil region" evidence="1">
    <location>
        <begin position="63"/>
        <end position="123"/>
    </location>
</feature>
<protein>
    <recommendedName>
        <fullName evidence="4">Ribbon-helix-helix protein CopG domain-containing protein</fullName>
    </recommendedName>
</protein>
<evidence type="ECO:0008006" key="4">
    <source>
        <dbReference type="Google" id="ProtNLM"/>
    </source>
</evidence>
<sequence>MNGATIQIPRGPGRPKTRNAEVVVLNLDKSARRLLKKLAQEKGIAQSHVVEELLLQAANNSRVLELRQKVMELEKKIRELEEENERLRRIFENMPKNREERELVELKERIDKILEKYGELKLVEFMKKVFGLPLGENLKEKTKQFVDEYFVNKGNLLISEELGLVIEKKADVGILGWTVRKL</sequence>
<evidence type="ECO:0000256" key="1">
    <source>
        <dbReference type="SAM" id="Coils"/>
    </source>
</evidence>
<keyword evidence="1" id="KW-0175">Coiled coil</keyword>
<dbReference type="OrthoDB" id="103669at2157"/>
<keyword evidence="3" id="KW-1185">Reference proteome</keyword>
<reference evidence="2 3" key="1">
    <citation type="submission" date="2016-04" db="EMBL/GenBank/DDBJ databases">
        <title>Complete genome sequence of Thermococcus chitonophagus type strain GC74.</title>
        <authorList>
            <person name="Oger P.M."/>
        </authorList>
    </citation>
    <scope>NUCLEOTIDE SEQUENCE [LARGE SCALE GENOMIC DNA]</scope>
    <source>
        <strain evidence="2 3">GC74</strain>
    </source>
</reference>
<name>A0A2Z2N4N3_9EURY</name>
<dbReference type="RefSeq" id="WP_068577193.1">
    <property type="nucleotide sequence ID" value="NZ_CP015193.1"/>
</dbReference>
<dbReference type="GeneID" id="33322608"/>
<dbReference type="EMBL" id="CP015193">
    <property type="protein sequence ID" value="ASJ17098.1"/>
    <property type="molecule type" value="Genomic_DNA"/>
</dbReference>